<dbReference type="PANTHER" id="PTHR45786:SF75">
    <property type="entry name" value="ATP-DEPENDENT DNA HELICASE"/>
    <property type="match status" value="1"/>
</dbReference>
<reference evidence="1 2" key="2">
    <citation type="journal article" date="2017" name="Genome Biol.">
        <title>New reference genome sequences of hot pepper reveal the massive evolution of plant disease-resistance genes by retroduplication.</title>
        <authorList>
            <person name="Kim S."/>
            <person name="Park J."/>
            <person name="Yeom S.I."/>
            <person name="Kim Y.M."/>
            <person name="Seo E."/>
            <person name="Kim K.T."/>
            <person name="Kim M.S."/>
            <person name="Lee J.M."/>
            <person name="Cheong K."/>
            <person name="Shin H.S."/>
            <person name="Kim S.B."/>
            <person name="Han K."/>
            <person name="Lee J."/>
            <person name="Park M."/>
            <person name="Lee H.A."/>
            <person name="Lee H.Y."/>
            <person name="Lee Y."/>
            <person name="Oh S."/>
            <person name="Lee J.H."/>
            <person name="Choi E."/>
            <person name="Choi E."/>
            <person name="Lee S.E."/>
            <person name="Jeon J."/>
            <person name="Kim H."/>
            <person name="Choi G."/>
            <person name="Song H."/>
            <person name="Lee J."/>
            <person name="Lee S.C."/>
            <person name="Kwon J.K."/>
            <person name="Lee H.Y."/>
            <person name="Koo N."/>
            <person name="Hong Y."/>
            <person name="Kim R.W."/>
            <person name="Kang W.H."/>
            <person name="Huh J.H."/>
            <person name="Kang B.C."/>
            <person name="Yang T.J."/>
            <person name="Lee Y.H."/>
            <person name="Bennetzen J.L."/>
            <person name="Choi D."/>
        </authorList>
    </citation>
    <scope>NUCLEOTIDE SEQUENCE [LARGE SCALE GENOMIC DNA]</scope>
    <source>
        <strain evidence="2">cv. CM334</strain>
    </source>
</reference>
<dbReference type="OMA" id="RIHEGMI"/>
<gene>
    <name evidence="1" type="ORF">T459_22884</name>
</gene>
<dbReference type="Gramene" id="PHT72099">
    <property type="protein sequence ID" value="PHT72099"/>
    <property type="gene ID" value="T459_22884"/>
</dbReference>
<dbReference type="EMBL" id="AYRZ02000009">
    <property type="protein sequence ID" value="PHT72099.1"/>
    <property type="molecule type" value="Genomic_DNA"/>
</dbReference>
<dbReference type="PANTHER" id="PTHR45786">
    <property type="entry name" value="DNA BINDING PROTEIN-LIKE"/>
    <property type="match status" value="1"/>
</dbReference>
<dbReference type="AlphaFoldDB" id="A0A2G2YQT5"/>
<name>A0A2G2YQT5_CAPAN</name>
<proteinExistence type="predicted"/>
<reference evidence="1 2" key="1">
    <citation type="journal article" date="2014" name="Nat. Genet.">
        <title>Genome sequence of the hot pepper provides insights into the evolution of pungency in Capsicum species.</title>
        <authorList>
            <person name="Kim S."/>
            <person name="Park M."/>
            <person name="Yeom S.I."/>
            <person name="Kim Y.M."/>
            <person name="Lee J.M."/>
            <person name="Lee H.A."/>
            <person name="Seo E."/>
            <person name="Choi J."/>
            <person name="Cheong K."/>
            <person name="Kim K.T."/>
            <person name="Jung K."/>
            <person name="Lee G.W."/>
            <person name="Oh S.K."/>
            <person name="Bae C."/>
            <person name="Kim S.B."/>
            <person name="Lee H.Y."/>
            <person name="Kim S.Y."/>
            <person name="Kim M.S."/>
            <person name="Kang B.C."/>
            <person name="Jo Y.D."/>
            <person name="Yang H.B."/>
            <person name="Jeong H.J."/>
            <person name="Kang W.H."/>
            <person name="Kwon J.K."/>
            <person name="Shin C."/>
            <person name="Lim J.Y."/>
            <person name="Park J.H."/>
            <person name="Huh J.H."/>
            <person name="Kim J.S."/>
            <person name="Kim B.D."/>
            <person name="Cohen O."/>
            <person name="Paran I."/>
            <person name="Suh M.C."/>
            <person name="Lee S.B."/>
            <person name="Kim Y.K."/>
            <person name="Shin Y."/>
            <person name="Noh S.J."/>
            <person name="Park J."/>
            <person name="Seo Y.S."/>
            <person name="Kwon S.Y."/>
            <person name="Kim H.A."/>
            <person name="Park J.M."/>
            <person name="Kim H.J."/>
            <person name="Choi S.B."/>
            <person name="Bosland P.W."/>
            <person name="Reeves G."/>
            <person name="Jo S.H."/>
            <person name="Lee B.W."/>
            <person name="Cho H.T."/>
            <person name="Choi H.S."/>
            <person name="Lee M.S."/>
            <person name="Yu Y."/>
            <person name="Do Choi Y."/>
            <person name="Park B.S."/>
            <person name="van Deynze A."/>
            <person name="Ashrafi H."/>
            <person name="Hill T."/>
            <person name="Kim W.T."/>
            <person name="Pai H.S."/>
            <person name="Ahn H.K."/>
            <person name="Yeam I."/>
            <person name="Giovannoni J.J."/>
            <person name="Rose J.K."/>
            <person name="Sorensen I."/>
            <person name="Lee S.J."/>
            <person name="Kim R.W."/>
            <person name="Choi I.Y."/>
            <person name="Choi B.S."/>
            <person name="Lim J.S."/>
            <person name="Lee Y.H."/>
            <person name="Choi D."/>
        </authorList>
    </citation>
    <scope>NUCLEOTIDE SEQUENCE [LARGE SCALE GENOMIC DNA]</scope>
    <source>
        <strain evidence="2">cv. CM334</strain>
    </source>
</reference>
<accession>A0A2G2YQT5</accession>
<keyword evidence="2" id="KW-1185">Reference proteome</keyword>
<protein>
    <submittedName>
        <fullName evidence="1">Uncharacterized protein</fullName>
    </submittedName>
</protein>
<dbReference type="STRING" id="4072.A0A2G2YQT5"/>
<comment type="caution">
    <text evidence="1">The sequence shown here is derived from an EMBL/GenBank/DDBJ whole genome shotgun (WGS) entry which is preliminary data.</text>
</comment>
<evidence type="ECO:0000313" key="1">
    <source>
        <dbReference type="EMBL" id="PHT72099.1"/>
    </source>
</evidence>
<dbReference type="Proteomes" id="UP000222542">
    <property type="component" value="Unassembled WGS sequence"/>
</dbReference>
<organism evidence="1 2">
    <name type="scientific">Capsicum annuum</name>
    <name type="common">Capsicum pepper</name>
    <dbReference type="NCBI Taxonomy" id="4072"/>
    <lineage>
        <taxon>Eukaryota</taxon>
        <taxon>Viridiplantae</taxon>
        <taxon>Streptophyta</taxon>
        <taxon>Embryophyta</taxon>
        <taxon>Tracheophyta</taxon>
        <taxon>Spermatophyta</taxon>
        <taxon>Magnoliopsida</taxon>
        <taxon>eudicotyledons</taxon>
        <taxon>Gunneridae</taxon>
        <taxon>Pentapetalae</taxon>
        <taxon>asterids</taxon>
        <taxon>lamiids</taxon>
        <taxon>Solanales</taxon>
        <taxon>Solanaceae</taxon>
        <taxon>Solanoideae</taxon>
        <taxon>Capsiceae</taxon>
        <taxon>Capsicum</taxon>
    </lineage>
</organism>
<sequence length="132" mass="15282">MFAFTSLGINYDKELVKRNDGIYTFRVQGQMYHFINDLLPADQIAKNLKLYFHDTDNEIANRMACSAKFHESIVLKLINILRINPYSIFLKSLIDVPDLSNFYIALNSGSGLDQWVYNLPNTSEVEVIWVEK</sequence>
<evidence type="ECO:0000313" key="2">
    <source>
        <dbReference type="Proteomes" id="UP000222542"/>
    </source>
</evidence>